<evidence type="ECO:0000313" key="1">
    <source>
        <dbReference type="EMBL" id="WIM05518.1"/>
    </source>
</evidence>
<accession>A0AA49IXY8</accession>
<proteinExistence type="predicted"/>
<sequence>MAESIRSSTSSPELQSALAWLGAPPAEDPLRDLVPLRNHLAEGADAGLPPLRWLKVLELFQARANAIDDALRPLLLDATLPLPRHLRTVAQGLVWVHGALAEGYLRVAREADPTKLTLPRRTLPALCAEALAGLSRQYEVALLVSAPAPANLWSHVQAAFHLLNGAFPPHAILTPDIAAADRALKSVLALAAAQPETFAAREIDFLADYLRGAALAVEVRTAAPEPMADWHWLEESRDLPPVAAGRRLPPPDGHVLYFSCTALGNRVREQIGRLISGERPETLGIPPMAAAGDYRNALARAGARWSSPQKRQFHRRRQNQRVQVCAHLGTLWRQLHGDAGAASGEAGMQITNWMVLNESPGGYAMMHVSGSIAGLVAGAALGLRMVSGQPWSICLVRWARSDNPEHVELGLELIAPSAEAVRIVWPGRDAGAAPTTALLLPPLPRIDRGEALLAARGHYSAGRFTLISEGGGKLQLTECMSQNLALQTACVEVFEFERDFSPR</sequence>
<dbReference type="EMBL" id="CP107246">
    <property type="protein sequence ID" value="WIM05518.1"/>
    <property type="molecule type" value="Genomic_DNA"/>
</dbReference>
<gene>
    <name evidence="1" type="ORF">OHM77_12680</name>
</gene>
<reference evidence="1" key="1">
    <citation type="journal article" date="2023" name="Nat. Microbiol.">
        <title>Enrichment and characterization of a nitric oxide-reducing microbial community in a continuous bioreactor.</title>
        <authorList>
            <person name="Garrido-Amador P."/>
            <person name="Stortenbeker N."/>
            <person name="Wessels H.J.C.T."/>
            <person name="Speth D.R."/>
            <person name="Garcia-Heredia I."/>
            <person name="Kartal B."/>
        </authorList>
    </citation>
    <scope>NUCLEOTIDE SEQUENCE</scope>
    <source>
        <strain evidence="1">MAG1</strain>
    </source>
</reference>
<name>A0AA49IXY8_9PROT</name>
<dbReference type="KEGG" id="npv:OHM77_12680"/>
<dbReference type="AlphaFoldDB" id="A0AA49IXY8"/>
<dbReference type="Proteomes" id="UP001234916">
    <property type="component" value="Chromosome"/>
</dbReference>
<organism evidence="1">
    <name type="scientific">Candidatus Nitricoxidivorans perseverans</name>
    <dbReference type="NCBI Taxonomy" id="2975601"/>
    <lineage>
        <taxon>Bacteria</taxon>
        <taxon>Pseudomonadati</taxon>
        <taxon>Pseudomonadota</taxon>
        <taxon>Betaproteobacteria</taxon>
        <taxon>Nitrosomonadales</taxon>
        <taxon>Sterolibacteriaceae</taxon>
        <taxon>Candidatus Nitricoxidivorans</taxon>
    </lineage>
</organism>
<protein>
    <submittedName>
        <fullName evidence="1">Uncharacterized protein</fullName>
    </submittedName>
</protein>